<keyword evidence="1" id="KW-0472">Membrane</keyword>
<organism evidence="2 3">
    <name type="scientific">Plakobranchus ocellatus</name>
    <dbReference type="NCBI Taxonomy" id="259542"/>
    <lineage>
        <taxon>Eukaryota</taxon>
        <taxon>Metazoa</taxon>
        <taxon>Spiralia</taxon>
        <taxon>Lophotrochozoa</taxon>
        <taxon>Mollusca</taxon>
        <taxon>Gastropoda</taxon>
        <taxon>Heterobranchia</taxon>
        <taxon>Euthyneura</taxon>
        <taxon>Panpulmonata</taxon>
        <taxon>Sacoglossa</taxon>
        <taxon>Placobranchoidea</taxon>
        <taxon>Plakobranchidae</taxon>
        <taxon>Plakobranchus</taxon>
    </lineage>
</organism>
<gene>
    <name evidence="2" type="ORF">PoB_005268900</name>
</gene>
<keyword evidence="3" id="KW-1185">Reference proteome</keyword>
<feature type="transmembrane region" description="Helical" evidence="1">
    <location>
        <begin position="50"/>
        <end position="77"/>
    </location>
</feature>
<dbReference type="AlphaFoldDB" id="A0AAV4C4Z4"/>
<keyword evidence="1" id="KW-1133">Transmembrane helix</keyword>
<dbReference type="EMBL" id="BLXT01005793">
    <property type="protein sequence ID" value="GFO26184.1"/>
    <property type="molecule type" value="Genomic_DNA"/>
</dbReference>
<keyword evidence="1" id="KW-0812">Transmembrane</keyword>
<accession>A0AAV4C4Z4</accession>
<reference evidence="2 3" key="1">
    <citation type="journal article" date="2021" name="Elife">
        <title>Chloroplast acquisition without the gene transfer in kleptoplastic sea slugs, Plakobranchus ocellatus.</title>
        <authorList>
            <person name="Maeda T."/>
            <person name="Takahashi S."/>
            <person name="Yoshida T."/>
            <person name="Shimamura S."/>
            <person name="Takaki Y."/>
            <person name="Nagai Y."/>
            <person name="Toyoda A."/>
            <person name="Suzuki Y."/>
            <person name="Arimoto A."/>
            <person name="Ishii H."/>
            <person name="Satoh N."/>
            <person name="Nishiyama T."/>
            <person name="Hasebe M."/>
            <person name="Maruyama T."/>
            <person name="Minagawa J."/>
            <person name="Obokata J."/>
            <person name="Shigenobu S."/>
        </authorList>
    </citation>
    <scope>NUCLEOTIDE SEQUENCE [LARGE SCALE GENOMIC DNA]</scope>
</reference>
<evidence type="ECO:0000313" key="3">
    <source>
        <dbReference type="Proteomes" id="UP000735302"/>
    </source>
</evidence>
<sequence>MRIGSSRRGRLSVIRKPLYKVRMKVGLRCSACVIIVPPYCYHHITSSKFFIAITTSSSSAAAAVAVTLSLSSPYYYLHLHRQSTLSTYRGPSVAGSSLTHGTLAGGGPESLISSRCGLWLSTKTKPIIFISSSNIGYIRKPDKLSSSAAATSAGIAMSL</sequence>
<name>A0AAV4C4Z4_9GAST</name>
<evidence type="ECO:0000313" key="2">
    <source>
        <dbReference type="EMBL" id="GFO26184.1"/>
    </source>
</evidence>
<comment type="caution">
    <text evidence="2">The sequence shown here is derived from an EMBL/GenBank/DDBJ whole genome shotgun (WGS) entry which is preliminary data.</text>
</comment>
<feature type="transmembrane region" description="Helical" evidence="1">
    <location>
        <begin position="25"/>
        <end position="44"/>
    </location>
</feature>
<dbReference type="Proteomes" id="UP000735302">
    <property type="component" value="Unassembled WGS sequence"/>
</dbReference>
<evidence type="ECO:0000256" key="1">
    <source>
        <dbReference type="SAM" id="Phobius"/>
    </source>
</evidence>
<protein>
    <submittedName>
        <fullName evidence="2">Uncharacterized protein</fullName>
    </submittedName>
</protein>
<proteinExistence type="predicted"/>